<keyword evidence="1" id="KW-0472">Membrane</keyword>
<evidence type="ECO:0000256" key="2">
    <source>
        <dbReference type="SAM" id="SignalP"/>
    </source>
</evidence>
<feature type="signal peptide" evidence="2">
    <location>
        <begin position="1"/>
        <end position="24"/>
    </location>
</feature>
<keyword evidence="1" id="KW-1133">Transmembrane helix</keyword>
<keyword evidence="2" id="KW-0732">Signal</keyword>
<feature type="chain" id="PRO_5043462307" description="Transmembrane protein" evidence="2">
    <location>
        <begin position="25"/>
        <end position="97"/>
    </location>
</feature>
<evidence type="ECO:0008006" key="5">
    <source>
        <dbReference type="Google" id="ProtNLM"/>
    </source>
</evidence>
<keyword evidence="1" id="KW-0812">Transmembrane</keyword>
<evidence type="ECO:0000313" key="3">
    <source>
        <dbReference type="EMBL" id="KAG8201959.1"/>
    </source>
</evidence>
<sequence>MAMLFKIAAIVCILVIGAIPILRAEDDEDATHETAVKTVVYTIEPTPAPETATEAVNGTSAGSPWGGLFSASSQVVRSVFALEVCLFAGFAFYLVNK</sequence>
<keyword evidence="4" id="KW-1185">Reference proteome</keyword>
<accession>A0AAV6VZ50</accession>
<proteinExistence type="predicted"/>
<evidence type="ECO:0000313" key="4">
    <source>
        <dbReference type="Proteomes" id="UP000827092"/>
    </source>
</evidence>
<comment type="caution">
    <text evidence="3">The sequence shown here is derived from an EMBL/GenBank/DDBJ whole genome shotgun (WGS) entry which is preliminary data.</text>
</comment>
<dbReference type="EMBL" id="JAFNEN010000002">
    <property type="protein sequence ID" value="KAG8201959.1"/>
    <property type="molecule type" value="Genomic_DNA"/>
</dbReference>
<dbReference type="AlphaFoldDB" id="A0AAV6VZ50"/>
<feature type="transmembrane region" description="Helical" evidence="1">
    <location>
        <begin position="75"/>
        <end position="95"/>
    </location>
</feature>
<reference evidence="3 4" key="1">
    <citation type="journal article" date="2022" name="Nat. Ecol. Evol.">
        <title>A masculinizing supergene underlies an exaggerated male reproductive morph in a spider.</title>
        <authorList>
            <person name="Hendrickx F."/>
            <person name="De Corte Z."/>
            <person name="Sonet G."/>
            <person name="Van Belleghem S.M."/>
            <person name="Kostlbacher S."/>
            <person name="Vangestel C."/>
        </authorList>
    </citation>
    <scope>NUCLEOTIDE SEQUENCE [LARGE SCALE GENOMIC DNA]</scope>
    <source>
        <strain evidence="3">W744_W776</strain>
    </source>
</reference>
<protein>
    <recommendedName>
        <fullName evidence="5">Transmembrane protein</fullName>
    </recommendedName>
</protein>
<gene>
    <name evidence="3" type="ORF">JTE90_027433</name>
</gene>
<organism evidence="3 4">
    <name type="scientific">Oedothorax gibbosus</name>
    <dbReference type="NCBI Taxonomy" id="931172"/>
    <lineage>
        <taxon>Eukaryota</taxon>
        <taxon>Metazoa</taxon>
        <taxon>Ecdysozoa</taxon>
        <taxon>Arthropoda</taxon>
        <taxon>Chelicerata</taxon>
        <taxon>Arachnida</taxon>
        <taxon>Araneae</taxon>
        <taxon>Araneomorphae</taxon>
        <taxon>Entelegynae</taxon>
        <taxon>Araneoidea</taxon>
        <taxon>Linyphiidae</taxon>
        <taxon>Erigoninae</taxon>
        <taxon>Oedothorax</taxon>
    </lineage>
</organism>
<dbReference type="Proteomes" id="UP000827092">
    <property type="component" value="Unassembled WGS sequence"/>
</dbReference>
<evidence type="ECO:0000256" key="1">
    <source>
        <dbReference type="SAM" id="Phobius"/>
    </source>
</evidence>
<name>A0AAV6VZ50_9ARAC</name>